<dbReference type="PANTHER" id="PTHR10556">
    <property type="entry name" value="3-OXO-5-ALPHA-STEROID 4-DEHYDROGENASE"/>
    <property type="match status" value="1"/>
</dbReference>
<dbReference type="PANTHER" id="PTHR10556:SF43">
    <property type="entry name" value="STEROID 5-ALPHA-REDUCTASE DET2"/>
    <property type="match status" value="1"/>
</dbReference>
<keyword evidence="4 6" id="KW-1133">Transmembrane helix</keyword>
<dbReference type="STRING" id="135208.A0A4Y9ZSQ7"/>
<feature type="domain" description="3-oxo-5-alpha-steroid 4-dehydrogenase C-terminal" evidence="7">
    <location>
        <begin position="287"/>
        <end position="329"/>
    </location>
</feature>
<evidence type="ECO:0000256" key="3">
    <source>
        <dbReference type="ARBA" id="ARBA00022692"/>
    </source>
</evidence>
<dbReference type="GO" id="GO:0016020">
    <property type="term" value="C:membrane"/>
    <property type="evidence" value="ECO:0007669"/>
    <property type="project" value="UniProtKB-SubCell"/>
</dbReference>
<reference evidence="8 9" key="1">
    <citation type="submission" date="2019-02" db="EMBL/GenBank/DDBJ databases">
        <title>Genome sequencing of the rare red list fungi Hericium alpestre (H. flagellum).</title>
        <authorList>
            <person name="Buettner E."/>
            <person name="Kellner H."/>
        </authorList>
    </citation>
    <scope>NUCLEOTIDE SEQUENCE [LARGE SCALE GENOMIC DNA]</scope>
    <source>
        <strain evidence="8 9">DSM 108284</strain>
    </source>
</reference>
<evidence type="ECO:0000256" key="6">
    <source>
        <dbReference type="SAM" id="Phobius"/>
    </source>
</evidence>
<dbReference type="InterPro" id="IPR001104">
    <property type="entry name" value="3-oxo-5_a-steroid_4-DH_C"/>
</dbReference>
<feature type="transmembrane region" description="Helical" evidence="6">
    <location>
        <begin position="135"/>
        <end position="153"/>
    </location>
</feature>
<dbReference type="OrthoDB" id="5788137at2759"/>
<evidence type="ECO:0000256" key="1">
    <source>
        <dbReference type="ARBA" id="ARBA00004141"/>
    </source>
</evidence>
<feature type="domain" description="3-oxo-5-alpha-steroid 4-dehydrogenase C-terminal" evidence="7">
    <location>
        <begin position="135"/>
        <end position="272"/>
    </location>
</feature>
<evidence type="ECO:0000256" key="2">
    <source>
        <dbReference type="ARBA" id="ARBA00007742"/>
    </source>
</evidence>
<dbReference type="InterPro" id="IPR039357">
    <property type="entry name" value="SRD5A/TECR"/>
</dbReference>
<dbReference type="GO" id="GO:0016627">
    <property type="term" value="F:oxidoreductase activity, acting on the CH-CH group of donors"/>
    <property type="evidence" value="ECO:0007669"/>
    <property type="project" value="InterPro"/>
</dbReference>
<sequence>MLPSIPVRIISTIAADALTLNPVTKRWFVFVPTVLFPVTLFYDAPFGRFSDLQSLFAIDGIKGWITMEIVAPISFLITAFFIHPFSPNPLPLPSLSSPIPDPQTLLASLYLVHYLNRALISPLRTPSRSPSHPAVVFFALLFNIPNGFLLASYLSSTSTAAFLTNAYASPRFWVGFLLWGVGFAGNIMHDDILLDIRRRARKGKAKATEHTPPGEHYAIPHGLLYKYVSFPNYLSEWVEWLGYALAASPAPALSLLPPAQVLLTALAGRNWSEARALLVPFADSVSPPWAFLMAEVLTMVPRAVRGHRWYKQRFGEAYPKGRWAVIPGLI</sequence>
<dbReference type="EMBL" id="SFCI01001181">
    <property type="protein sequence ID" value="TFY76518.1"/>
    <property type="molecule type" value="Genomic_DNA"/>
</dbReference>
<feature type="transmembrane region" description="Helical" evidence="6">
    <location>
        <begin position="173"/>
        <end position="194"/>
    </location>
</feature>
<protein>
    <recommendedName>
        <fullName evidence="7">3-oxo-5-alpha-steroid 4-dehydrogenase C-terminal domain-containing protein</fullName>
    </recommendedName>
</protein>
<comment type="subcellular location">
    <subcellularLocation>
        <location evidence="1">Membrane</location>
        <topology evidence="1">Multi-pass membrane protein</topology>
    </subcellularLocation>
</comment>
<name>A0A4Y9ZSQ7_9AGAM</name>
<keyword evidence="5 6" id="KW-0472">Membrane</keyword>
<dbReference type="AlphaFoldDB" id="A0A4Y9ZSQ7"/>
<organism evidence="8 9">
    <name type="scientific">Hericium alpestre</name>
    <dbReference type="NCBI Taxonomy" id="135208"/>
    <lineage>
        <taxon>Eukaryota</taxon>
        <taxon>Fungi</taxon>
        <taxon>Dikarya</taxon>
        <taxon>Basidiomycota</taxon>
        <taxon>Agaricomycotina</taxon>
        <taxon>Agaricomycetes</taxon>
        <taxon>Russulales</taxon>
        <taxon>Hericiaceae</taxon>
        <taxon>Hericium</taxon>
    </lineage>
</organism>
<dbReference type="PROSITE" id="PS50244">
    <property type="entry name" value="S5A_REDUCTASE"/>
    <property type="match status" value="1"/>
</dbReference>
<dbReference type="Pfam" id="PF02544">
    <property type="entry name" value="Steroid_dh"/>
    <property type="match status" value="2"/>
</dbReference>
<gene>
    <name evidence="8" type="ORF">EWM64_g7494</name>
</gene>
<comment type="similarity">
    <text evidence="2">Belongs to the steroid 5-alpha reductase family.</text>
</comment>
<proteinExistence type="inferred from homology"/>
<evidence type="ECO:0000313" key="8">
    <source>
        <dbReference type="EMBL" id="TFY76518.1"/>
    </source>
</evidence>
<feature type="transmembrane region" description="Helical" evidence="6">
    <location>
        <begin position="27"/>
        <end position="44"/>
    </location>
</feature>
<keyword evidence="9" id="KW-1185">Reference proteome</keyword>
<comment type="caution">
    <text evidence="8">The sequence shown here is derived from an EMBL/GenBank/DDBJ whole genome shotgun (WGS) entry which is preliminary data.</text>
</comment>
<evidence type="ECO:0000256" key="4">
    <source>
        <dbReference type="ARBA" id="ARBA00022989"/>
    </source>
</evidence>
<accession>A0A4Y9ZSQ7</accession>
<evidence type="ECO:0000313" key="9">
    <source>
        <dbReference type="Proteomes" id="UP000298061"/>
    </source>
</evidence>
<dbReference type="GO" id="GO:0006629">
    <property type="term" value="P:lipid metabolic process"/>
    <property type="evidence" value="ECO:0007669"/>
    <property type="project" value="InterPro"/>
</dbReference>
<keyword evidence="3 6" id="KW-0812">Transmembrane</keyword>
<evidence type="ECO:0000256" key="5">
    <source>
        <dbReference type="ARBA" id="ARBA00023136"/>
    </source>
</evidence>
<dbReference type="Proteomes" id="UP000298061">
    <property type="component" value="Unassembled WGS sequence"/>
</dbReference>
<feature type="transmembrane region" description="Helical" evidence="6">
    <location>
        <begin position="65"/>
        <end position="85"/>
    </location>
</feature>
<evidence type="ECO:0000259" key="7">
    <source>
        <dbReference type="Pfam" id="PF02544"/>
    </source>
</evidence>
<dbReference type="Gene3D" id="1.20.120.1630">
    <property type="match status" value="1"/>
</dbReference>